<evidence type="ECO:0000256" key="2">
    <source>
        <dbReference type="SAM" id="SignalP"/>
    </source>
</evidence>
<feature type="region of interest" description="Disordered" evidence="1">
    <location>
        <begin position="91"/>
        <end position="129"/>
    </location>
</feature>
<comment type="caution">
    <text evidence="3">The sequence shown here is derived from an EMBL/GenBank/DDBJ whole genome shotgun (WGS) entry which is preliminary data.</text>
</comment>
<feature type="signal peptide" evidence="2">
    <location>
        <begin position="1"/>
        <end position="23"/>
    </location>
</feature>
<name>A0A6V8LL08_9BACT</name>
<keyword evidence="4" id="KW-1185">Reference proteome</keyword>
<dbReference type="AlphaFoldDB" id="A0A6V8LL08"/>
<proteinExistence type="predicted"/>
<dbReference type="Proteomes" id="UP000494245">
    <property type="component" value="Unassembled WGS sequence"/>
</dbReference>
<evidence type="ECO:0000256" key="1">
    <source>
        <dbReference type="SAM" id="MobiDB-lite"/>
    </source>
</evidence>
<sequence length="129" mass="14210">MKPTIPTILFLALAMAAPDASMAKKKDAPPQGYDQYGPPGQGKSGGPPPWAPAHGYRAKQRYRYYPAQNLYMDPASGLYYFFQGGHWRQGGLPPGLPPGALGKYREFDGEPGQPWKDNPYVKGNKKKNN</sequence>
<evidence type="ECO:0000313" key="3">
    <source>
        <dbReference type="EMBL" id="GFK92374.1"/>
    </source>
</evidence>
<accession>A0A6V8LL08</accession>
<feature type="compositionally biased region" description="Low complexity" evidence="1">
    <location>
        <begin position="29"/>
        <end position="38"/>
    </location>
</feature>
<organism evidence="3 4">
    <name type="scientific">Fundidesulfovibrio magnetotacticus</name>
    <dbReference type="NCBI Taxonomy" id="2730080"/>
    <lineage>
        <taxon>Bacteria</taxon>
        <taxon>Pseudomonadati</taxon>
        <taxon>Thermodesulfobacteriota</taxon>
        <taxon>Desulfovibrionia</taxon>
        <taxon>Desulfovibrionales</taxon>
        <taxon>Desulfovibrionaceae</taxon>
        <taxon>Fundidesulfovibrio</taxon>
    </lineage>
</organism>
<feature type="chain" id="PRO_5028880270" evidence="2">
    <location>
        <begin position="24"/>
        <end position="129"/>
    </location>
</feature>
<protein>
    <submittedName>
        <fullName evidence="3">Uncharacterized protein</fullName>
    </submittedName>
</protein>
<dbReference type="RefSeq" id="WP_173080428.1">
    <property type="nucleotide sequence ID" value="NZ_BLTE01000001.1"/>
</dbReference>
<evidence type="ECO:0000313" key="4">
    <source>
        <dbReference type="Proteomes" id="UP000494245"/>
    </source>
</evidence>
<reference evidence="3 4" key="1">
    <citation type="submission" date="2020-04" db="EMBL/GenBank/DDBJ databases">
        <authorList>
            <consortium name="Desulfovibrio sp. FSS-1 genome sequencing consortium"/>
            <person name="Shimoshige H."/>
            <person name="Kobayashi H."/>
            <person name="Maekawa T."/>
        </authorList>
    </citation>
    <scope>NUCLEOTIDE SEQUENCE [LARGE SCALE GENOMIC DNA]</scope>
    <source>
        <strain evidence="3 4">SIID29052-01</strain>
    </source>
</reference>
<dbReference type="EMBL" id="BLTE01000001">
    <property type="protein sequence ID" value="GFK92374.1"/>
    <property type="molecule type" value="Genomic_DNA"/>
</dbReference>
<keyword evidence="2" id="KW-0732">Signal</keyword>
<feature type="region of interest" description="Disordered" evidence="1">
    <location>
        <begin position="22"/>
        <end position="54"/>
    </location>
</feature>
<reference evidence="3 4" key="2">
    <citation type="submission" date="2020-05" db="EMBL/GenBank/DDBJ databases">
        <title>Draft genome sequence of Desulfovibrio sp. strainFSS-1.</title>
        <authorList>
            <person name="Shimoshige H."/>
            <person name="Kobayashi H."/>
            <person name="Maekawa T."/>
        </authorList>
    </citation>
    <scope>NUCLEOTIDE SEQUENCE [LARGE SCALE GENOMIC DNA]</scope>
    <source>
        <strain evidence="3 4">SIID29052-01</strain>
    </source>
</reference>
<gene>
    <name evidence="3" type="ORF">NNJEOMEG_00199</name>
</gene>